<accession>A0A5T8BCZ3</accession>
<dbReference type="AlphaFoldDB" id="A0A5T8BCZ3"/>
<dbReference type="EMBL" id="AAGFSO010000016">
    <property type="protein sequence ID" value="EBN4402356.1"/>
    <property type="molecule type" value="Genomic_DNA"/>
</dbReference>
<evidence type="ECO:0000313" key="1">
    <source>
        <dbReference type="EMBL" id="EBN4402356.1"/>
    </source>
</evidence>
<proteinExistence type="predicted"/>
<sequence length="346" mass="40590">MSKKFHLISELASSSVEILSEIIQLWLKKELPLYVYFDGKHPTCTFRRCISYDEHHYAISDIMYGRDLYQHSESPEAEQRFFVPETPLDAHLKIKPTFQYGGLKFIYKYRGRAFGYWMVKPTKKARVCRGDYLTGDCDAIEFKPETLGDVTIHSDTELDFLVFLDDYYIDKKDLYIPSDYLEAISNKFQIVNAGEENNDDDFLDLDEKELFFIAFYLIIYGWSTNCKKGKKIPTNKLVMFYRDYLNLKFDGRTISEWAKKPLVTSSSFKSCRDTYKKRVAFYHLLKEYCSDKGINSPSSLSEELDKLSEVCGYGQYVKFDKDEVSIWFRQMKNFVYGEGTGNKIIE</sequence>
<gene>
    <name evidence="1" type="ORF">DSA09_20175</name>
</gene>
<organism evidence="1">
    <name type="scientific">Salmonella enterica</name>
    <name type="common">Salmonella choleraesuis</name>
    <dbReference type="NCBI Taxonomy" id="28901"/>
    <lineage>
        <taxon>Bacteria</taxon>
        <taxon>Pseudomonadati</taxon>
        <taxon>Pseudomonadota</taxon>
        <taxon>Gammaproteobacteria</taxon>
        <taxon>Enterobacterales</taxon>
        <taxon>Enterobacteriaceae</taxon>
        <taxon>Salmonella</taxon>
    </lineage>
</organism>
<reference evidence="1" key="1">
    <citation type="submission" date="2018-07" db="EMBL/GenBank/DDBJ databases">
        <authorList>
            <consortium name="PulseNet: The National Subtyping Network for Foodborne Disease Surveillance"/>
            <person name="Tarr C.L."/>
            <person name="Trees E."/>
            <person name="Katz L.S."/>
            <person name="Carleton-Romer H.A."/>
            <person name="Stroika S."/>
            <person name="Kucerova Z."/>
            <person name="Roache K.F."/>
            <person name="Sabol A.L."/>
            <person name="Besser J."/>
            <person name="Gerner-Smidt P."/>
        </authorList>
    </citation>
    <scope>NUCLEOTIDE SEQUENCE</scope>
    <source>
        <strain evidence="1">PNUSAS044948</strain>
    </source>
</reference>
<comment type="caution">
    <text evidence="1">The sequence shown here is derived from an EMBL/GenBank/DDBJ whole genome shotgun (WGS) entry which is preliminary data.</text>
</comment>
<protein>
    <submittedName>
        <fullName evidence="1">Uncharacterized protein</fullName>
    </submittedName>
</protein>
<name>A0A5T8BCZ3_SALER</name>